<keyword evidence="5 6" id="KW-0326">Glycosidase</keyword>
<keyword evidence="4" id="KW-0119">Carbohydrate metabolism</keyword>
<dbReference type="CDD" id="cd04084">
    <property type="entry name" value="CBM6_xylanase-like"/>
    <property type="match status" value="1"/>
</dbReference>
<proteinExistence type="inferred from homology"/>
<dbReference type="PANTHER" id="PTHR43772:SF2">
    <property type="entry name" value="PUTATIVE (AFU_ORTHOLOGUE AFUA_2G04480)-RELATED"/>
    <property type="match status" value="1"/>
</dbReference>
<protein>
    <submittedName>
        <fullName evidence="7">Carbohydrate-binding protein</fullName>
    </submittedName>
</protein>
<gene>
    <name evidence="7" type="ORF">EW093_01530</name>
</gene>
<evidence type="ECO:0000256" key="2">
    <source>
        <dbReference type="ARBA" id="ARBA00022651"/>
    </source>
</evidence>
<dbReference type="AlphaFoldDB" id="A0A5C1QG47"/>
<dbReference type="Pfam" id="PF04616">
    <property type="entry name" value="Glyco_hydro_43"/>
    <property type="match status" value="1"/>
</dbReference>
<dbReference type="GO" id="GO:0045493">
    <property type="term" value="P:xylan catabolic process"/>
    <property type="evidence" value="ECO:0007669"/>
    <property type="project" value="UniProtKB-KW"/>
</dbReference>
<dbReference type="OrthoDB" id="9801455at2"/>
<dbReference type="SUPFAM" id="SSF49785">
    <property type="entry name" value="Galactose-binding domain-like"/>
    <property type="match status" value="1"/>
</dbReference>
<dbReference type="InterPro" id="IPR052176">
    <property type="entry name" value="Glycosyl_Hydrlase_43_Enz"/>
</dbReference>
<dbReference type="KEGG" id="sper:EW093_01530"/>
<evidence type="ECO:0000256" key="5">
    <source>
        <dbReference type="ARBA" id="ARBA00023295"/>
    </source>
</evidence>
<accession>A0A5C1QG47</accession>
<dbReference type="CDD" id="cd18620">
    <property type="entry name" value="GH43_XylA-like"/>
    <property type="match status" value="1"/>
</dbReference>
<keyword evidence="2" id="KW-0624">Polysaccharide degradation</keyword>
<dbReference type="EMBL" id="CP035807">
    <property type="protein sequence ID" value="QEN06328.1"/>
    <property type="molecule type" value="Genomic_DNA"/>
</dbReference>
<comment type="similarity">
    <text evidence="1 6">Belongs to the glycosyl hydrolase 43 family.</text>
</comment>
<dbReference type="Proteomes" id="UP000323824">
    <property type="component" value="Chromosome"/>
</dbReference>
<evidence type="ECO:0000256" key="1">
    <source>
        <dbReference type="ARBA" id="ARBA00009865"/>
    </source>
</evidence>
<evidence type="ECO:0000256" key="6">
    <source>
        <dbReference type="RuleBase" id="RU361187"/>
    </source>
</evidence>
<evidence type="ECO:0000313" key="8">
    <source>
        <dbReference type="Proteomes" id="UP000323824"/>
    </source>
</evidence>
<reference evidence="7 8" key="2">
    <citation type="submission" date="2019-09" db="EMBL/GenBank/DDBJ databases">
        <title>Complete Genome Sequence and Methylome Analysis of free living Spirochaetas.</title>
        <authorList>
            <person name="Leshcheva N."/>
            <person name="Mikheeva N."/>
        </authorList>
    </citation>
    <scope>NUCLEOTIDE SEQUENCE [LARGE SCALE GENOMIC DNA]</scope>
    <source>
        <strain evidence="7 8">P</strain>
    </source>
</reference>
<dbReference type="Gene3D" id="2.60.120.260">
    <property type="entry name" value="Galactose-binding domain-like"/>
    <property type="match status" value="1"/>
</dbReference>
<reference evidence="7 8" key="1">
    <citation type="submission" date="2019-02" db="EMBL/GenBank/DDBJ databases">
        <authorList>
            <person name="Fomenkov A."/>
            <person name="Dubinina G."/>
            <person name="Grabovich M."/>
            <person name="Vincze T."/>
            <person name="Roberts R.J."/>
        </authorList>
    </citation>
    <scope>NUCLEOTIDE SEQUENCE [LARGE SCALE GENOMIC DNA]</scope>
    <source>
        <strain evidence="7 8">P</strain>
    </source>
</reference>
<organism evidence="7 8">
    <name type="scientific">Thiospirochaeta perfilievii</name>
    <dbReference type="NCBI Taxonomy" id="252967"/>
    <lineage>
        <taxon>Bacteria</taxon>
        <taxon>Pseudomonadati</taxon>
        <taxon>Spirochaetota</taxon>
        <taxon>Spirochaetia</taxon>
        <taxon>Spirochaetales</taxon>
        <taxon>Spirochaetaceae</taxon>
        <taxon>Thiospirochaeta</taxon>
    </lineage>
</organism>
<dbReference type="PANTHER" id="PTHR43772">
    <property type="entry name" value="ENDO-1,4-BETA-XYLANASE"/>
    <property type="match status" value="1"/>
</dbReference>
<keyword evidence="8" id="KW-1185">Reference proteome</keyword>
<dbReference type="InterPro" id="IPR023296">
    <property type="entry name" value="Glyco_hydro_beta-prop_sf"/>
</dbReference>
<dbReference type="Gene3D" id="2.115.10.20">
    <property type="entry name" value="Glycosyl hydrolase domain, family 43"/>
    <property type="match status" value="1"/>
</dbReference>
<dbReference type="InterPro" id="IPR006710">
    <property type="entry name" value="Glyco_hydro_43"/>
</dbReference>
<dbReference type="InterPro" id="IPR008979">
    <property type="entry name" value="Galactose-bd-like_sf"/>
</dbReference>
<sequence length="472" mass="53163">MNNLKQGLNPYLPSWEYIPDGEPYLFEDRIYVYGSHDRFNGHGYCLNDYVCWSAPVNEPQNWRYEGIIYKKTDDPANPDASMCLYAPDVTVGPDGKYYLFYVLDKLPIVSVAVCDKPAGKYKFHGYVHYLDGTKLGEKDGDEPQFDPGVLTEGNTTYLYTGFCSRADKSRSGAMGMALDSDMLTIIEEPKIVVPSQPYSEGSGFEGHEYFEAASIRKIGDTYYFVYSSIVMHELCYATSKNPLKGFEYQGVIVSNNDLHIDTYKKAETPAYYGGNNHGSIVEMNNSWYVFYHRHTNGSNFCRQGCIEKIEVDKNGKIAQVEMTSCGINGGPLVGKGEYPTYIACNLFCDKEAIYAPFNAYMDNRYPIITQDGKDGDEEIGYIGNMMKSATAGFKYFNYKDVKKITLKVRGYCQGNFEIRTEINGPVLATINVDFTNVWKEYTTDINIPNGVHPLYITYAGDGIANLASFILE</sequence>
<keyword evidence="2" id="KW-0858">Xylan degradation</keyword>
<keyword evidence="3 6" id="KW-0378">Hydrolase</keyword>
<evidence type="ECO:0000256" key="3">
    <source>
        <dbReference type="ARBA" id="ARBA00022801"/>
    </source>
</evidence>
<evidence type="ECO:0000256" key="4">
    <source>
        <dbReference type="ARBA" id="ARBA00023277"/>
    </source>
</evidence>
<evidence type="ECO:0000313" key="7">
    <source>
        <dbReference type="EMBL" id="QEN06328.1"/>
    </source>
</evidence>
<dbReference type="SUPFAM" id="SSF75005">
    <property type="entry name" value="Arabinanase/levansucrase/invertase"/>
    <property type="match status" value="1"/>
</dbReference>
<dbReference type="GO" id="GO:0004553">
    <property type="term" value="F:hydrolase activity, hydrolyzing O-glycosyl compounds"/>
    <property type="evidence" value="ECO:0007669"/>
    <property type="project" value="InterPro"/>
</dbReference>
<name>A0A5C1QG47_9SPIO</name>